<reference evidence="8" key="1">
    <citation type="submission" date="2011-10" db="EMBL/GenBank/DDBJ databases">
        <authorList>
            <consortium name="Soft-shell Turtle Genome Consortium"/>
        </authorList>
    </citation>
    <scope>NUCLEOTIDE SEQUENCE [LARGE SCALE GENOMIC DNA]</scope>
    <source>
        <strain evidence="8">Daiwa-1</strain>
    </source>
</reference>
<reference evidence="7" key="3">
    <citation type="submission" date="2025-08" db="UniProtKB">
        <authorList>
            <consortium name="Ensembl"/>
        </authorList>
    </citation>
    <scope>IDENTIFICATION</scope>
</reference>
<feature type="transmembrane region" description="Helical" evidence="6">
    <location>
        <begin position="339"/>
        <end position="359"/>
    </location>
</feature>
<comment type="subcellular location">
    <subcellularLocation>
        <location evidence="1">Membrane</location>
        <topology evidence="1">Multi-pass membrane protein</topology>
    </subcellularLocation>
</comment>
<keyword evidence="5 6" id="KW-0472">Membrane</keyword>
<evidence type="ECO:0000256" key="5">
    <source>
        <dbReference type="ARBA" id="ARBA00023136"/>
    </source>
</evidence>
<reference evidence="7" key="4">
    <citation type="submission" date="2025-09" db="UniProtKB">
        <authorList>
            <consortium name="Ensembl"/>
        </authorList>
    </citation>
    <scope>IDENTIFICATION</scope>
</reference>
<feature type="transmembrane region" description="Helical" evidence="6">
    <location>
        <begin position="115"/>
        <end position="137"/>
    </location>
</feature>
<evidence type="ECO:0000313" key="8">
    <source>
        <dbReference type="Proteomes" id="UP000007267"/>
    </source>
</evidence>
<dbReference type="eggNOG" id="KOG2922">
    <property type="taxonomic scope" value="Eukaryota"/>
</dbReference>
<accession>K7FYM6</accession>
<dbReference type="Pfam" id="PF05653">
    <property type="entry name" value="Mg_trans_NIPA"/>
    <property type="match status" value="1"/>
</dbReference>
<evidence type="ECO:0000313" key="7">
    <source>
        <dbReference type="Ensembl" id="ENSPSIP00000013136.1"/>
    </source>
</evidence>
<feature type="transmembrane region" description="Helical" evidence="6">
    <location>
        <begin position="307"/>
        <end position="327"/>
    </location>
</feature>
<protein>
    <submittedName>
        <fullName evidence="7">NIPA like domain containing 1</fullName>
    </submittedName>
</protein>
<dbReference type="OMA" id="NTAAYAF"/>
<dbReference type="GO" id="GO:0005794">
    <property type="term" value="C:Golgi apparatus"/>
    <property type="evidence" value="ECO:0007669"/>
    <property type="project" value="Ensembl"/>
</dbReference>
<dbReference type="InterPro" id="IPR008521">
    <property type="entry name" value="Mg_trans_NIPA"/>
</dbReference>
<evidence type="ECO:0000256" key="1">
    <source>
        <dbReference type="ARBA" id="ARBA00004141"/>
    </source>
</evidence>
<keyword evidence="3 6" id="KW-0812">Transmembrane</keyword>
<dbReference type="SUPFAM" id="SSF103481">
    <property type="entry name" value="Multidrug resistance efflux transporter EmrE"/>
    <property type="match status" value="1"/>
</dbReference>
<feature type="transmembrane region" description="Helical" evidence="6">
    <location>
        <begin position="276"/>
        <end position="295"/>
    </location>
</feature>
<feature type="transmembrane region" description="Helical" evidence="6">
    <location>
        <begin position="143"/>
        <end position="164"/>
    </location>
</feature>
<evidence type="ECO:0000256" key="2">
    <source>
        <dbReference type="ARBA" id="ARBA00007230"/>
    </source>
</evidence>
<evidence type="ECO:0000256" key="6">
    <source>
        <dbReference type="SAM" id="Phobius"/>
    </source>
</evidence>
<name>K7FYM6_PELSI</name>
<sequence length="419" mass="45705">ESSREIIPFFSFCSPGAVLSLICHDSYEALCQIINVSETQASFFTYPDSHSNETNLSVSTSAGSKYRLYVGVALAIGSSIFVGSSFILKKKGLLQLADKGVTRAGEGGYSYLKEWLWWAGLLSMGIGEAANFAAYAFAPATLVTPLGALSVLISHSAILSSYFLNEKLNVHGKLGCILSILGSTVMVIHAPEEEEVTSLDEMEIKLKDPVFIAFAVVISVVSLVLIFVVAPRKGQTNILVYISICSVIGAFSVSSVKGLGIAIKEILEQKPVHQHPLVYILVATLVLSVSTQINYLNKALDMFNTSLVTPIYYVCFTTTVVTCSIILFKEWNSMDLGDIIGSLSGFFTIIIGIFLLHAFKNTNITMKQLTSTAIKEPSLPLHRYDAHHTLLENMESPTLAYEDDNTLFRRGNAQEAMCH</sequence>
<dbReference type="STRING" id="13735.ENSPSIP00000013136"/>
<dbReference type="InterPro" id="IPR037185">
    <property type="entry name" value="EmrE-like"/>
</dbReference>
<dbReference type="Proteomes" id="UP000007267">
    <property type="component" value="Unassembled WGS sequence"/>
</dbReference>
<proteinExistence type="inferred from homology"/>
<dbReference type="PANTHER" id="PTHR12570:SF13">
    <property type="entry name" value="MAGNESIUM TRANSPORTER NIPA3"/>
    <property type="match status" value="1"/>
</dbReference>
<dbReference type="GO" id="GO:0016020">
    <property type="term" value="C:membrane"/>
    <property type="evidence" value="ECO:0007669"/>
    <property type="project" value="UniProtKB-SubCell"/>
</dbReference>
<reference evidence="8" key="2">
    <citation type="journal article" date="2013" name="Nat. Genet.">
        <title>The draft genomes of soft-shell turtle and green sea turtle yield insights into the development and evolution of the turtle-specific body plan.</title>
        <authorList>
            <person name="Wang Z."/>
            <person name="Pascual-Anaya J."/>
            <person name="Zadissa A."/>
            <person name="Li W."/>
            <person name="Niimura Y."/>
            <person name="Huang Z."/>
            <person name="Li C."/>
            <person name="White S."/>
            <person name="Xiong Z."/>
            <person name="Fang D."/>
            <person name="Wang B."/>
            <person name="Ming Y."/>
            <person name="Chen Y."/>
            <person name="Zheng Y."/>
            <person name="Kuraku S."/>
            <person name="Pignatelli M."/>
            <person name="Herrero J."/>
            <person name="Beal K."/>
            <person name="Nozawa M."/>
            <person name="Li Q."/>
            <person name="Wang J."/>
            <person name="Zhang H."/>
            <person name="Yu L."/>
            <person name="Shigenobu S."/>
            <person name="Wang J."/>
            <person name="Liu J."/>
            <person name="Flicek P."/>
            <person name="Searle S."/>
            <person name="Wang J."/>
            <person name="Kuratani S."/>
            <person name="Yin Y."/>
            <person name="Aken B."/>
            <person name="Zhang G."/>
            <person name="Irie N."/>
        </authorList>
    </citation>
    <scope>NUCLEOTIDE SEQUENCE [LARGE SCALE GENOMIC DNA]</scope>
    <source>
        <strain evidence="8">Daiwa-1</strain>
    </source>
</reference>
<gene>
    <name evidence="7" type="primary">NIPAL1</name>
</gene>
<evidence type="ECO:0000256" key="3">
    <source>
        <dbReference type="ARBA" id="ARBA00022692"/>
    </source>
</evidence>
<dbReference type="GeneTree" id="ENSGT00940000160022"/>
<dbReference type="PANTHER" id="PTHR12570">
    <property type="match status" value="1"/>
</dbReference>
<evidence type="ECO:0000256" key="4">
    <source>
        <dbReference type="ARBA" id="ARBA00022989"/>
    </source>
</evidence>
<comment type="similarity">
    <text evidence="2">Belongs to the NIPA family.</text>
</comment>
<dbReference type="HOGENOM" id="CLU_012349_1_3_1"/>
<feature type="transmembrane region" description="Helical" evidence="6">
    <location>
        <begin position="238"/>
        <end position="256"/>
    </location>
</feature>
<feature type="transmembrane region" description="Helical" evidence="6">
    <location>
        <begin position="66"/>
        <end position="88"/>
    </location>
</feature>
<dbReference type="Ensembl" id="ENSPSIT00000013199.1">
    <property type="protein sequence ID" value="ENSPSIP00000013136.1"/>
    <property type="gene ID" value="ENSPSIG00000011781.1"/>
</dbReference>
<feature type="transmembrane region" description="Helical" evidence="6">
    <location>
        <begin position="210"/>
        <end position="231"/>
    </location>
</feature>
<keyword evidence="4 6" id="KW-1133">Transmembrane helix</keyword>
<dbReference type="EMBL" id="AGCU01021472">
    <property type="status" value="NOT_ANNOTATED_CDS"/>
    <property type="molecule type" value="Genomic_DNA"/>
</dbReference>
<dbReference type="GO" id="GO:0015095">
    <property type="term" value="F:magnesium ion transmembrane transporter activity"/>
    <property type="evidence" value="ECO:0007669"/>
    <property type="project" value="InterPro"/>
</dbReference>
<keyword evidence="8" id="KW-1185">Reference proteome</keyword>
<dbReference type="AlphaFoldDB" id="K7FYM6"/>
<organism evidence="7 8">
    <name type="scientific">Pelodiscus sinensis</name>
    <name type="common">Chinese softshell turtle</name>
    <name type="synonym">Trionyx sinensis</name>
    <dbReference type="NCBI Taxonomy" id="13735"/>
    <lineage>
        <taxon>Eukaryota</taxon>
        <taxon>Metazoa</taxon>
        <taxon>Chordata</taxon>
        <taxon>Craniata</taxon>
        <taxon>Vertebrata</taxon>
        <taxon>Euteleostomi</taxon>
        <taxon>Archelosauria</taxon>
        <taxon>Testudinata</taxon>
        <taxon>Testudines</taxon>
        <taxon>Cryptodira</taxon>
        <taxon>Trionychia</taxon>
        <taxon>Trionychidae</taxon>
        <taxon>Pelodiscus</taxon>
    </lineage>
</organism>